<dbReference type="SUPFAM" id="SSF56112">
    <property type="entry name" value="Protein kinase-like (PK-like)"/>
    <property type="match status" value="1"/>
</dbReference>
<evidence type="ECO:0000259" key="13">
    <source>
        <dbReference type="PROSITE" id="PS50011"/>
    </source>
</evidence>
<organism evidence="14 15">
    <name type="scientific">Mus spicilegus</name>
    <name type="common">Mound-building mouse</name>
    <dbReference type="NCBI Taxonomy" id="10103"/>
    <lineage>
        <taxon>Eukaryota</taxon>
        <taxon>Metazoa</taxon>
        <taxon>Chordata</taxon>
        <taxon>Craniata</taxon>
        <taxon>Vertebrata</taxon>
        <taxon>Euteleostomi</taxon>
        <taxon>Mammalia</taxon>
        <taxon>Eutheria</taxon>
        <taxon>Euarchontoglires</taxon>
        <taxon>Glires</taxon>
        <taxon>Rodentia</taxon>
        <taxon>Myomorpha</taxon>
        <taxon>Muroidea</taxon>
        <taxon>Muridae</taxon>
        <taxon>Murinae</taxon>
        <taxon>Mus</taxon>
        <taxon>Mus</taxon>
    </lineage>
</organism>
<dbReference type="GO" id="GO:0005829">
    <property type="term" value="C:cytosol"/>
    <property type="evidence" value="ECO:0007669"/>
    <property type="project" value="TreeGrafter"/>
</dbReference>
<keyword evidence="15" id="KW-1185">Reference proteome</keyword>
<protein>
    <recommendedName>
        <fullName evidence="2">cyclin-dependent kinase</fullName>
        <ecNumber evidence="2">2.7.11.22</ecNumber>
    </recommendedName>
</protein>
<keyword evidence="3 11" id="KW-0723">Serine/threonine-protein kinase</keyword>
<dbReference type="PANTHER" id="PTHR24056">
    <property type="entry name" value="CELL DIVISION PROTEIN KINASE"/>
    <property type="match status" value="1"/>
</dbReference>
<evidence type="ECO:0000256" key="2">
    <source>
        <dbReference type="ARBA" id="ARBA00012425"/>
    </source>
</evidence>
<dbReference type="PANTHER" id="PTHR24056:SF159">
    <property type="entry name" value="CYCLIN-DEPENDENT KINASE 15"/>
    <property type="match status" value="1"/>
</dbReference>
<accession>A0A8C6GS59</accession>
<evidence type="ECO:0000256" key="11">
    <source>
        <dbReference type="RuleBase" id="RU000304"/>
    </source>
</evidence>
<keyword evidence="7 10" id="KW-0067">ATP-binding</keyword>
<comment type="catalytic activity">
    <reaction evidence="8">
        <text>L-threonyl-[protein] + ATP = O-phospho-L-threonyl-[protein] + ADP + H(+)</text>
        <dbReference type="Rhea" id="RHEA:46608"/>
        <dbReference type="Rhea" id="RHEA-COMP:11060"/>
        <dbReference type="Rhea" id="RHEA-COMP:11605"/>
        <dbReference type="ChEBI" id="CHEBI:15378"/>
        <dbReference type="ChEBI" id="CHEBI:30013"/>
        <dbReference type="ChEBI" id="CHEBI:30616"/>
        <dbReference type="ChEBI" id="CHEBI:61977"/>
        <dbReference type="ChEBI" id="CHEBI:456216"/>
        <dbReference type="EC" id="2.7.11.22"/>
    </reaction>
</comment>
<dbReference type="EC" id="2.7.11.22" evidence="2"/>
<dbReference type="InterPro" id="IPR008271">
    <property type="entry name" value="Ser/Thr_kinase_AS"/>
</dbReference>
<dbReference type="InterPro" id="IPR017441">
    <property type="entry name" value="Protein_kinase_ATP_BS"/>
</dbReference>
<proteinExistence type="inferred from homology"/>
<dbReference type="InterPro" id="IPR050108">
    <property type="entry name" value="CDK"/>
</dbReference>
<dbReference type="GO" id="GO:0005634">
    <property type="term" value="C:nucleus"/>
    <property type="evidence" value="ECO:0007669"/>
    <property type="project" value="TreeGrafter"/>
</dbReference>
<evidence type="ECO:0000256" key="6">
    <source>
        <dbReference type="ARBA" id="ARBA00022777"/>
    </source>
</evidence>
<feature type="region of interest" description="Disordered" evidence="12">
    <location>
        <begin position="55"/>
        <end position="88"/>
    </location>
</feature>
<dbReference type="Gene3D" id="1.10.510.10">
    <property type="entry name" value="Transferase(Phosphotransferase) domain 1"/>
    <property type="match status" value="1"/>
</dbReference>
<evidence type="ECO:0000256" key="4">
    <source>
        <dbReference type="ARBA" id="ARBA00022679"/>
    </source>
</evidence>
<feature type="domain" description="Protein kinase" evidence="13">
    <location>
        <begin position="106"/>
        <end position="390"/>
    </location>
</feature>
<dbReference type="InterPro" id="IPR011009">
    <property type="entry name" value="Kinase-like_dom_sf"/>
</dbReference>
<dbReference type="FunFam" id="3.30.200.20:FF:000007">
    <property type="entry name" value="Cyclin-dependent kinase 14, putative"/>
    <property type="match status" value="1"/>
</dbReference>
<evidence type="ECO:0000256" key="7">
    <source>
        <dbReference type="ARBA" id="ARBA00022840"/>
    </source>
</evidence>
<dbReference type="CDD" id="cd07870">
    <property type="entry name" value="STKc_PFTAIRE2"/>
    <property type="match status" value="1"/>
</dbReference>
<evidence type="ECO:0000256" key="8">
    <source>
        <dbReference type="ARBA" id="ARBA00047811"/>
    </source>
</evidence>
<evidence type="ECO:0000256" key="5">
    <source>
        <dbReference type="ARBA" id="ARBA00022741"/>
    </source>
</evidence>
<evidence type="ECO:0000256" key="9">
    <source>
        <dbReference type="ARBA" id="ARBA00048367"/>
    </source>
</evidence>
<keyword evidence="6" id="KW-0418">Kinase</keyword>
<evidence type="ECO:0000256" key="10">
    <source>
        <dbReference type="PROSITE-ProRule" id="PRU10141"/>
    </source>
</evidence>
<dbReference type="GO" id="GO:0030332">
    <property type="term" value="F:cyclin binding"/>
    <property type="evidence" value="ECO:0007669"/>
    <property type="project" value="TreeGrafter"/>
</dbReference>
<evidence type="ECO:0000313" key="14">
    <source>
        <dbReference type="Ensembl" id="ENSMSIP00000010931.1"/>
    </source>
</evidence>
<name>A0A8C6GS59_MUSSI</name>
<keyword evidence="5 10" id="KW-0547">Nucleotide-binding</keyword>
<keyword evidence="4" id="KW-0808">Transferase</keyword>
<evidence type="ECO:0000313" key="15">
    <source>
        <dbReference type="Proteomes" id="UP000694415"/>
    </source>
</evidence>
<dbReference type="Gene3D" id="3.30.200.20">
    <property type="entry name" value="Phosphorylase Kinase, domain 1"/>
    <property type="match status" value="1"/>
</dbReference>
<comment type="catalytic activity">
    <reaction evidence="9">
        <text>L-seryl-[protein] + ATP = O-phospho-L-seryl-[protein] + ADP + H(+)</text>
        <dbReference type="Rhea" id="RHEA:17989"/>
        <dbReference type="Rhea" id="RHEA-COMP:9863"/>
        <dbReference type="Rhea" id="RHEA-COMP:11604"/>
        <dbReference type="ChEBI" id="CHEBI:15378"/>
        <dbReference type="ChEBI" id="CHEBI:29999"/>
        <dbReference type="ChEBI" id="CHEBI:30616"/>
        <dbReference type="ChEBI" id="CHEBI:83421"/>
        <dbReference type="ChEBI" id="CHEBI:456216"/>
        <dbReference type="EC" id="2.7.11.22"/>
    </reaction>
</comment>
<sequence length="438" mass="49057">MGQELCAKRLQPGCSCYHRSEGGEAHSCQRSQPGSTEPAVFEVLLTDLKEASSSTASFHPRGLEAASAQKLKSKRPRSNSDSFQEENLRQGLPWKKSLPFGAASSYLNLEKLGEGSYAKVYKGISRINGQLVALKVISMNAEEGVPFTAIREASLLKGLKHANIVLLHDIVHTKETLTFVFEYMHTDLAQYMSQHPGGLHPHNVRLFMFQLLRGLAYIHHQRVLHRDLKPQNLLLSHLGELKLADFGLARAKSIPSQTYSSEVVTLWYRPPDALLGATEYSSELDIWGAGCIFIEMFQGQPLFPGVSNILEQLEKIWEVLGVPTEDTWPGVSKLPNYNPEWFQPPKPQSLQIVWDRLGGVPEAEDLASQMLKGFPRDRVSAQEALVHDYFSVLPSQLYQLPDEESLFAVSGVKLKPEMCDLSASYRKRHHLVGVNKCW</sequence>
<dbReference type="PROSITE" id="PS00108">
    <property type="entry name" value="PROTEIN_KINASE_ST"/>
    <property type="match status" value="1"/>
</dbReference>
<dbReference type="Pfam" id="PF00069">
    <property type="entry name" value="Pkinase"/>
    <property type="match status" value="1"/>
</dbReference>
<evidence type="ECO:0000256" key="3">
    <source>
        <dbReference type="ARBA" id="ARBA00022527"/>
    </source>
</evidence>
<feature type="binding site" evidence="10">
    <location>
        <position position="135"/>
    </location>
    <ligand>
        <name>ATP</name>
        <dbReference type="ChEBI" id="CHEBI:30616"/>
    </ligand>
</feature>
<evidence type="ECO:0000256" key="12">
    <source>
        <dbReference type="SAM" id="MobiDB-lite"/>
    </source>
</evidence>
<dbReference type="GeneTree" id="ENSGT00940000159606"/>
<dbReference type="PROSITE" id="PS00107">
    <property type="entry name" value="PROTEIN_KINASE_ATP"/>
    <property type="match status" value="1"/>
</dbReference>
<dbReference type="InterPro" id="IPR000719">
    <property type="entry name" value="Prot_kinase_dom"/>
</dbReference>
<dbReference type="Proteomes" id="UP000694415">
    <property type="component" value="Unplaced"/>
</dbReference>
<evidence type="ECO:0000256" key="1">
    <source>
        <dbReference type="ARBA" id="ARBA00006485"/>
    </source>
</evidence>
<dbReference type="PROSITE" id="PS50011">
    <property type="entry name" value="PROTEIN_KINASE_DOM"/>
    <property type="match status" value="1"/>
</dbReference>
<dbReference type="FunFam" id="1.10.510.10:FF:000131">
    <property type="entry name" value="cyclin-dependent kinase 14 isoform X1"/>
    <property type="match status" value="1"/>
</dbReference>
<dbReference type="AlphaFoldDB" id="A0A8C6GS59"/>
<dbReference type="GO" id="GO:0004693">
    <property type="term" value="F:cyclin-dependent protein serine/threonine kinase activity"/>
    <property type="evidence" value="ECO:0007669"/>
    <property type="project" value="UniProtKB-EC"/>
</dbReference>
<dbReference type="Ensembl" id="ENSMSIT00000013871.1">
    <property type="protein sequence ID" value="ENSMSIP00000010931.1"/>
    <property type="gene ID" value="ENSMSIG00000009531.1"/>
</dbReference>
<dbReference type="GO" id="GO:0005524">
    <property type="term" value="F:ATP binding"/>
    <property type="evidence" value="ECO:0007669"/>
    <property type="project" value="UniProtKB-UniRule"/>
</dbReference>
<reference evidence="14" key="1">
    <citation type="submission" date="2025-08" db="UniProtKB">
        <authorList>
            <consortium name="Ensembl"/>
        </authorList>
    </citation>
    <scope>IDENTIFICATION</scope>
</reference>
<comment type="similarity">
    <text evidence="1">Belongs to the protein kinase superfamily. CMGC Ser/Thr protein kinase family. CDC2/CDKX subfamily.</text>
</comment>
<reference evidence="14" key="2">
    <citation type="submission" date="2025-09" db="UniProtKB">
        <authorList>
            <consortium name="Ensembl"/>
        </authorList>
    </citation>
    <scope>IDENTIFICATION</scope>
</reference>
<dbReference type="InterPro" id="IPR042761">
    <property type="entry name" value="CDK15_STKc"/>
</dbReference>
<dbReference type="SMART" id="SM00220">
    <property type="entry name" value="S_TKc"/>
    <property type="match status" value="1"/>
</dbReference>